<dbReference type="EMBL" id="JAPQKL010000003">
    <property type="protein sequence ID" value="KAJ5138694.1"/>
    <property type="molecule type" value="Genomic_DNA"/>
</dbReference>
<protein>
    <submittedName>
        <fullName evidence="1">Uncharacterized protein</fullName>
    </submittedName>
</protein>
<dbReference type="GeneID" id="81403456"/>
<reference evidence="1" key="2">
    <citation type="journal article" date="2023" name="IMA Fungus">
        <title>Comparative genomic study of the Penicillium genus elucidates a diverse pangenome and 15 lateral gene transfer events.</title>
        <authorList>
            <person name="Petersen C."/>
            <person name="Sorensen T."/>
            <person name="Nielsen M.R."/>
            <person name="Sondergaard T.E."/>
            <person name="Sorensen J.L."/>
            <person name="Fitzpatrick D.A."/>
            <person name="Frisvad J.C."/>
            <person name="Nielsen K.L."/>
        </authorList>
    </citation>
    <scope>NUCLEOTIDE SEQUENCE</scope>
    <source>
        <strain evidence="1">IBT 22155</strain>
    </source>
</reference>
<dbReference type="RefSeq" id="XP_056523343.1">
    <property type="nucleotide sequence ID" value="XM_056664286.1"/>
</dbReference>
<evidence type="ECO:0000313" key="1">
    <source>
        <dbReference type="EMBL" id="KAJ5138694.1"/>
    </source>
</evidence>
<gene>
    <name evidence="1" type="ORF">N7515_003542</name>
</gene>
<proteinExistence type="predicted"/>
<organism evidence="1 2">
    <name type="scientific">Penicillium bovifimosum</name>
    <dbReference type="NCBI Taxonomy" id="126998"/>
    <lineage>
        <taxon>Eukaryota</taxon>
        <taxon>Fungi</taxon>
        <taxon>Dikarya</taxon>
        <taxon>Ascomycota</taxon>
        <taxon>Pezizomycotina</taxon>
        <taxon>Eurotiomycetes</taxon>
        <taxon>Eurotiomycetidae</taxon>
        <taxon>Eurotiales</taxon>
        <taxon>Aspergillaceae</taxon>
        <taxon>Penicillium</taxon>
    </lineage>
</organism>
<accession>A0A9W9H667</accession>
<reference evidence="1" key="1">
    <citation type="submission" date="2022-11" db="EMBL/GenBank/DDBJ databases">
        <authorList>
            <person name="Petersen C."/>
        </authorList>
    </citation>
    <scope>NUCLEOTIDE SEQUENCE</scope>
    <source>
        <strain evidence="1">IBT 22155</strain>
    </source>
</reference>
<keyword evidence="2" id="KW-1185">Reference proteome</keyword>
<dbReference type="Proteomes" id="UP001149079">
    <property type="component" value="Unassembled WGS sequence"/>
</dbReference>
<sequence>MNDIAVMKSKEEEGDSVVVLRKGGEAAMPLSLTYGASEKYRTDGLWMPRRRKHRTVEVLEMGSEKLSGR</sequence>
<name>A0A9W9H667_9EURO</name>
<dbReference type="AlphaFoldDB" id="A0A9W9H667"/>
<comment type="caution">
    <text evidence="1">The sequence shown here is derived from an EMBL/GenBank/DDBJ whole genome shotgun (WGS) entry which is preliminary data.</text>
</comment>
<evidence type="ECO:0000313" key="2">
    <source>
        <dbReference type="Proteomes" id="UP001149079"/>
    </source>
</evidence>